<protein>
    <submittedName>
        <fullName evidence="2">Uncharacterized protein</fullName>
    </submittedName>
</protein>
<organism evidence="1 2">
    <name type="scientific">Romanomermis culicivorax</name>
    <name type="common">Nematode worm</name>
    <dbReference type="NCBI Taxonomy" id="13658"/>
    <lineage>
        <taxon>Eukaryota</taxon>
        <taxon>Metazoa</taxon>
        <taxon>Ecdysozoa</taxon>
        <taxon>Nematoda</taxon>
        <taxon>Enoplea</taxon>
        <taxon>Dorylaimia</taxon>
        <taxon>Mermithida</taxon>
        <taxon>Mermithoidea</taxon>
        <taxon>Mermithidae</taxon>
        <taxon>Romanomermis</taxon>
    </lineage>
</organism>
<name>A0A915L748_ROMCU</name>
<sequence length="92" mass="10280">MEIGPVFGYLKLNENACEYLKMLRCQYNSFILKCDNLKSPIHGGGLTSTNDVSIDFASIVDVVTAVRTLSSKENVCMATKSWAEIFLINFNH</sequence>
<evidence type="ECO:0000313" key="1">
    <source>
        <dbReference type="Proteomes" id="UP000887565"/>
    </source>
</evidence>
<evidence type="ECO:0000313" key="2">
    <source>
        <dbReference type="WBParaSite" id="nRc.2.0.1.t46859-RA"/>
    </source>
</evidence>
<accession>A0A915L748</accession>
<dbReference type="WBParaSite" id="nRc.2.0.1.t46859-RA">
    <property type="protein sequence ID" value="nRc.2.0.1.t46859-RA"/>
    <property type="gene ID" value="nRc.2.0.1.g46859"/>
</dbReference>
<reference evidence="2" key="1">
    <citation type="submission" date="2022-11" db="UniProtKB">
        <authorList>
            <consortium name="WormBaseParasite"/>
        </authorList>
    </citation>
    <scope>IDENTIFICATION</scope>
</reference>
<keyword evidence="1" id="KW-1185">Reference proteome</keyword>
<dbReference type="Proteomes" id="UP000887565">
    <property type="component" value="Unplaced"/>
</dbReference>
<proteinExistence type="predicted"/>
<dbReference type="AlphaFoldDB" id="A0A915L748"/>